<reference evidence="1" key="2">
    <citation type="submission" date="2004-02" db="EMBL/GenBank/DDBJ databases">
        <authorList>
            <consortium name="Genoscope"/>
            <consortium name="Whitehead Institute Centre for Genome Research"/>
        </authorList>
    </citation>
    <scope>NUCLEOTIDE SEQUENCE</scope>
</reference>
<reference evidence="1" key="1">
    <citation type="journal article" date="2004" name="Nature">
        <title>Genome duplication in the teleost fish Tetraodon nigroviridis reveals the early vertebrate proto-karyotype.</title>
        <authorList>
            <person name="Jaillon O."/>
            <person name="Aury J.-M."/>
            <person name="Brunet F."/>
            <person name="Petit J.-L."/>
            <person name="Stange-Thomann N."/>
            <person name="Mauceli E."/>
            <person name="Bouneau L."/>
            <person name="Fischer C."/>
            <person name="Ozouf-Costaz C."/>
            <person name="Bernot A."/>
            <person name="Nicaud S."/>
            <person name="Jaffe D."/>
            <person name="Fisher S."/>
            <person name="Lutfalla G."/>
            <person name="Dossat C."/>
            <person name="Segurens B."/>
            <person name="Dasilva C."/>
            <person name="Salanoubat M."/>
            <person name="Levy M."/>
            <person name="Boudet N."/>
            <person name="Castellano S."/>
            <person name="Anthouard V."/>
            <person name="Jubin C."/>
            <person name="Castelli V."/>
            <person name="Katinka M."/>
            <person name="Vacherie B."/>
            <person name="Biemont C."/>
            <person name="Skalli Z."/>
            <person name="Cattolico L."/>
            <person name="Poulain J."/>
            <person name="De Berardinis V."/>
            <person name="Cruaud C."/>
            <person name="Duprat S."/>
            <person name="Brottier P."/>
            <person name="Coutanceau J.-P."/>
            <person name="Gouzy J."/>
            <person name="Parra G."/>
            <person name="Lardier G."/>
            <person name="Chapple C."/>
            <person name="McKernan K.J."/>
            <person name="McEwan P."/>
            <person name="Bosak S."/>
            <person name="Kellis M."/>
            <person name="Volff J.-N."/>
            <person name="Guigo R."/>
            <person name="Zody M.C."/>
            <person name="Mesirov J."/>
            <person name="Lindblad-Toh K."/>
            <person name="Birren B."/>
            <person name="Nusbaum C."/>
            <person name="Kahn D."/>
            <person name="Robinson-Rechavi M."/>
            <person name="Laudet V."/>
            <person name="Schachter V."/>
            <person name="Quetier F."/>
            <person name="Saurin W."/>
            <person name="Scarpelli C."/>
            <person name="Wincker P."/>
            <person name="Lander E.S."/>
            <person name="Weissenbach J."/>
            <person name="Roest Crollius H."/>
        </authorList>
    </citation>
    <scope>NUCLEOTIDE SEQUENCE [LARGE SCALE GENOMIC DNA]</scope>
</reference>
<organism evidence="1">
    <name type="scientific">Tetraodon nigroviridis</name>
    <name type="common">Spotted green pufferfish</name>
    <name type="synonym">Chelonodon nigroviridis</name>
    <dbReference type="NCBI Taxonomy" id="99883"/>
    <lineage>
        <taxon>Eukaryota</taxon>
        <taxon>Metazoa</taxon>
        <taxon>Chordata</taxon>
        <taxon>Craniata</taxon>
        <taxon>Vertebrata</taxon>
        <taxon>Euteleostomi</taxon>
        <taxon>Actinopterygii</taxon>
        <taxon>Neopterygii</taxon>
        <taxon>Teleostei</taxon>
        <taxon>Neoteleostei</taxon>
        <taxon>Acanthomorphata</taxon>
        <taxon>Eupercaria</taxon>
        <taxon>Tetraodontiformes</taxon>
        <taxon>Tetradontoidea</taxon>
        <taxon>Tetraodontidae</taxon>
        <taxon>Tetraodon</taxon>
    </lineage>
</organism>
<comment type="caution">
    <text evidence="1">The sequence shown here is derived from an EMBL/GenBank/DDBJ whole genome shotgun (WGS) entry which is preliminary data.</text>
</comment>
<gene>
    <name evidence="1" type="ORF">GSTENG00015086001</name>
</gene>
<dbReference type="KEGG" id="tng:GSTEN00015086G001"/>
<protein>
    <submittedName>
        <fullName evidence="1">(spotted green pufferfish) hypothetical protein</fullName>
    </submittedName>
</protein>
<name>Q4SNX8_TETNG</name>
<accession>Q4SNX8</accession>
<evidence type="ECO:0000313" key="1">
    <source>
        <dbReference type="EMBL" id="CAF97654.1"/>
    </source>
</evidence>
<sequence>MAVAAGEVAAQRVNWGSWEELQGITGAARTQLPGQLGASPPALVAMLGAKDKEPHPGLGPWWGRGHWRALRCC</sequence>
<proteinExistence type="predicted"/>
<dbReference type="AlphaFoldDB" id="Q4SNX8"/>
<dbReference type="EMBL" id="CAAE01014542">
    <property type="protein sequence ID" value="CAF97654.1"/>
    <property type="molecule type" value="Genomic_DNA"/>
</dbReference>